<dbReference type="SUPFAM" id="SSF49562">
    <property type="entry name" value="C2 domain (Calcium/lipid-binding domain, CaLB)"/>
    <property type="match status" value="3"/>
</dbReference>
<feature type="region of interest" description="Disordered" evidence="6">
    <location>
        <begin position="952"/>
        <end position="978"/>
    </location>
</feature>
<evidence type="ECO:0000256" key="6">
    <source>
        <dbReference type="SAM" id="MobiDB-lite"/>
    </source>
</evidence>
<reference evidence="9 10" key="2">
    <citation type="journal article" date="2007" name="BMC Biol.">
        <title>A 100%-complete sequence reveals unusually simple genomic features in the hot-spring red alga Cyanidioschyzon merolae.</title>
        <authorList>
            <person name="Nozaki H."/>
            <person name="Takano H."/>
            <person name="Misumi O."/>
            <person name="Terasawa K."/>
            <person name="Matsuzaki M."/>
            <person name="Maruyama S."/>
            <person name="Nishida K."/>
            <person name="Yagisawa F."/>
            <person name="Yoshida Y."/>
            <person name="Fujiwara T."/>
            <person name="Takio S."/>
            <person name="Tamura K."/>
            <person name="Chung S.J."/>
            <person name="Nakamura S."/>
            <person name="Kuroiwa H."/>
            <person name="Tanaka K."/>
            <person name="Sato N."/>
            <person name="Kuroiwa T."/>
        </authorList>
    </citation>
    <scope>NUCLEOTIDE SEQUENCE [LARGE SCALE GENOMIC DNA]</scope>
    <source>
        <strain evidence="9 10">10D</strain>
    </source>
</reference>
<dbReference type="KEGG" id="cme:CYME_CMH055C"/>
<proteinExistence type="predicted"/>
<feature type="region of interest" description="Disordered" evidence="6">
    <location>
        <begin position="1145"/>
        <end position="1189"/>
    </location>
</feature>
<evidence type="ECO:0000256" key="4">
    <source>
        <dbReference type="ARBA" id="ARBA00022989"/>
    </source>
</evidence>
<accession>M1UQF7</accession>
<feature type="compositionally biased region" description="Polar residues" evidence="6">
    <location>
        <begin position="1583"/>
        <end position="1593"/>
    </location>
</feature>
<dbReference type="eggNOG" id="KOG1326">
    <property type="taxonomic scope" value="Eukaryota"/>
</dbReference>
<feature type="compositionally biased region" description="Low complexity" evidence="6">
    <location>
        <begin position="1943"/>
        <end position="1957"/>
    </location>
</feature>
<dbReference type="GeneID" id="16993388"/>
<dbReference type="Gramene" id="CMH055CT">
    <property type="protein sequence ID" value="CMH055CT"/>
    <property type="gene ID" value="CMH055C"/>
</dbReference>
<dbReference type="PANTHER" id="PTHR12546">
    <property type="entry name" value="FER-1-LIKE"/>
    <property type="match status" value="1"/>
</dbReference>
<dbReference type="InterPro" id="IPR000008">
    <property type="entry name" value="C2_dom"/>
</dbReference>
<keyword evidence="2 7" id="KW-0812">Transmembrane</keyword>
<feature type="region of interest" description="Disordered" evidence="6">
    <location>
        <begin position="1"/>
        <end position="47"/>
    </location>
</feature>
<evidence type="ECO:0000256" key="1">
    <source>
        <dbReference type="ARBA" id="ARBA00004167"/>
    </source>
</evidence>
<dbReference type="HOGENOM" id="CLU_231264_0_0_1"/>
<evidence type="ECO:0000256" key="3">
    <source>
        <dbReference type="ARBA" id="ARBA00022737"/>
    </source>
</evidence>
<evidence type="ECO:0000256" key="7">
    <source>
        <dbReference type="SAM" id="Phobius"/>
    </source>
</evidence>
<dbReference type="Proteomes" id="UP000007014">
    <property type="component" value="Chromosome 8"/>
</dbReference>
<feature type="compositionally biased region" description="Basic and acidic residues" evidence="6">
    <location>
        <begin position="1440"/>
        <end position="1467"/>
    </location>
</feature>
<protein>
    <recommendedName>
        <fullName evidence="8">C2 domain-containing protein</fullName>
    </recommendedName>
</protein>
<dbReference type="InterPro" id="IPR012968">
    <property type="entry name" value="FerIin_dom"/>
</dbReference>
<comment type="subcellular location">
    <subcellularLocation>
        <location evidence="1">Membrane</location>
        <topology evidence="1">Single-pass membrane protein</topology>
    </subcellularLocation>
</comment>
<dbReference type="SMART" id="SM01202">
    <property type="entry name" value="FerI"/>
    <property type="match status" value="1"/>
</dbReference>
<feature type="domain" description="C2" evidence="8">
    <location>
        <begin position="965"/>
        <end position="1100"/>
    </location>
</feature>
<reference evidence="9 10" key="1">
    <citation type="journal article" date="2004" name="Nature">
        <title>Genome sequence of the ultrasmall unicellular red alga Cyanidioschyzon merolae 10D.</title>
        <authorList>
            <person name="Matsuzaki M."/>
            <person name="Misumi O."/>
            <person name="Shin-i T."/>
            <person name="Maruyama S."/>
            <person name="Takahara M."/>
            <person name="Miyagishima S."/>
            <person name="Mori T."/>
            <person name="Nishida K."/>
            <person name="Yagisawa F."/>
            <person name="Nishida K."/>
            <person name="Yoshida Y."/>
            <person name="Nishimura Y."/>
            <person name="Nakao S."/>
            <person name="Kobayashi T."/>
            <person name="Momoyama Y."/>
            <person name="Higashiyama T."/>
            <person name="Minoda A."/>
            <person name="Sano M."/>
            <person name="Nomoto H."/>
            <person name="Oishi K."/>
            <person name="Hayashi H."/>
            <person name="Ohta F."/>
            <person name="Nishizaka S."/>
            <person name="Haga S."/>
            <person name="Miura S."/>
            <person name="Morishita T."/>
            <person name="Kabeya Y."/>
            <person name="Terasawa K."/>
            <person name="Suzuki Y."/>
            <person name="Ishii Y."/>
            <person name="Asakawa S."/>
            <person name="Takano H."/>
            <person name="Ohta N."/>
            <person name="Kuroiwa H."/>
            <person name="Tanaka K."/>
            <person name="Shimizu N."/>
            <person name="Sugano S."/>
            <person name="Sato N."/>
            <person name="Nozaki H."/>
            <person name="Ogasawara N."/>
            <person name="Kohara Y."/>
            <person name="Kuroiwa T."/>
        </authorList>
    </citation>
    <scope>NUCLEOTIDE SEQUENCE [LARGE SCALE GENOMIC DNA]</scope>
    <source>
        <strain evidence="9 10">10D</strain>
    </source>
</reference>
<evidence type="ECO:0000259" key="8">
    <source>
        <dbReference type="PROSITE" id="PS50004"/>
    </source>
</evidence>
<feature type="compositionally biased region" description="Polar residues" evidence="6">
    <location>
        <begin position="540"/>
        <end position="551"/>
    </location>
</feature>
<dbReference type="OrthoDB" id="270970at2759"/>
<dbReference type="InterPro" id="IPR035892">
    <property type="entry name" value="C2_domain_sf"/>
</dbReference>
<feature type="region of interest" description="Disordered" evidence="6">
    <location>
        <begin position="537"/>
        <end position="572"/>
    </location>
</feature>
<dbReference type="STRING" id="280699.M1UQF7"/>
<dbReference type="SMART" id="SM00239">
    <property type="entry name" value="C2"/>
    <property type="match status" value="4"/>
</dbReference>
<keyword evidence="3" id="KW-0677">Repeat</keyword>
<dbReference type="EMBL" id="AP006490">
    <property type="protein sequence ID" value="BAM79751.1"/>
    <property type="molecule type" value="Genomic_DNA"/>
</dbReference>
<dbReference type="CDD" id="cd00030">
    <property type="entry name" value="C2"/>
    <property type="match status" value="1"/>
</dbReference>
<feature type="compositionally biased region" description="Polar residues" evidence="6">
    <location>
        <begin position="258"/>
        <end position="267"/>
    </location>
</feature>
<feature type="region of interest" description="Disordered" evidence="6">
    <location>
        <begin position="1570"/>
        <end position="1632"/>
    </location>
</feature>
<feature type="region of interest" description="Disordered" evidence="6">
    <location>
        <begin position="1436"/>
        <end position="1467"/>
    </location>
</feature>
<feature type="region of interest" description="Disordered" evidence="6">
    <location>
        <begin position="1496"/>
        <end position="1531"/>
    </location>
</feature>
<name>M1UQF7_CYAM1</name>
<dbReference type="Gene3D" id="2.60.40.150">
    <property type="entry name" value="C2 domain"/>
    <property type="match status" value="3"/>
</dbReference>
<evidence type="ECO:0000313" key="9">
    <source>
        <dbReference type="EMBL" id="BAM79751.1"/>
    </source>
</evidence>
<evidence type="ECO:0000313" key="10">
    <source>
        <dbReference type="Proteomes" id="UP000007014"/>
    </source>
</evidence>
<dbReference type="PANTHER" id="PTHR12546:SF33">
    <property type="entry name" value="SPERM VESICLE FUSION PROTEIN FER-1"/>
    <property type="match status" value="1"/>
</dbReference>
<sequence length="2196" mass="245551">MESSELADSEPSAQQDGVAASDSPASTDGTHEPRSGKSSEHEAHNFPRTGSIMEVELEFDYIEHLLEEKLHRILEKLWEQRRVERSLVTAATARLFAAQTLRRVKLEIRDAHGSLLGSTSYVDYDKQSNKVQFRRQKVKFFVHIADKPTARDLIRVNVIGRTTPLKRYSSYVLPIPPALAKQAAASEHATLEHQSLAVREQYFASLPVDESAALSPVPFPSKLLLEHSKRKPTSSAVHQDATRGASTVDTEDEPEALPNTQNSTEASPPTDAAVASSHHSLHSTRIHLGHCSLELHRLWAHQGNAVYHALHAAGRHARLLLRRQVHLLPFCSLSLAARLPTFPHGSYSIRIHVHDVSIFQSGPKAFTSMNPVVHVYALGDTQHTQVCRWSFTAIFDRMLFFSKTLGQEQIRDEVITLAVWNWNFWRPSQLIGSYSFDFLALWNQKDHCFRERWLPLTNTTGNEDDLVGYIRISAVVYGPGIMPVAEHSTHAARTTAAAPRLLKNLVIQRPSLLIERWRLYIAILGIELAPSTPEAALNASEASHTPAGTNEKSSKLTRHRASQARLLSRRSEAGESNGKQVYCEIVFAGREKKAVIASEVVRVGFGKETSLSMGFCLPISLTNHEEANFEDILLRLRESPSSRLIADVHLPLSGLLQRGCTASIQYRDQTQLSLTADTEMHHHRTSAASSHLGHRTHGESTTKLERLFRIVHWLEQLVHSHLLHQHKQHGHIRERRVFEMRPHYIHLNASPTKYVGRILLAARMWPHSPHCKAIPLWYQRLNWAELFTASQRAPHRLQYTLYVRLQRITELPLPDSSLVRVYLKIGDRLIAQTDLAPVHHHSAVTGALLPVPPVQSVTNQKTQAMKLEVEQDLRNIPDLFLQVFYRMGHDAPERYFSLLRLPASLLHALPDDGLCRSWLMDMPVTETEGTDVSVAGTAYLYICLRHQGDAHAPTKVTREPSRSRHSGTREVSSTGPVDGHNISADTYWVECNILRCRNLPAADPTGFSDPFLVVRFGAARAFGTRLCHQTCDPSFQERLLVGPVQLSRFEALPPVSVKVFDWDDDPAAFDPRKLDKAEYLCRAEVDLTALDASEPTWFDMFITNPLIVHGGMLASFRLLNSSLASPSALETRVLRDPHIHLRAHVDTPTQALTSGNNPQSPDQRDGDMAVQRPPLTITPKPADLQSQPSRGPAASYWMLVGLVSIHHLGLGCFGLDPSRDSLSLRMFLNFRDGMQRSEPIHLSAGSSGSLGADQNHIGDVVILRLPPDIGDLSSLHIILESRDGERFYASANITPEEFAKKHLLVGGLQQYGLEYLEQRVLMRRAKRQHGPLAGMQEALETASNGAPQRSGFDLSSFRRQLKQVWQHDVRASGLALWAALVNYLVEIAPEIALRFGLEEMEFPSSRLTPWLLRFFRLLHHRGLVTALEHYERSVIGGRSKGPERPDHAVSDKSDAHGVHSVSDELERSLEPHAQFSEALLRHGLVRRKRRRVNLTATGERGMLTGIKKMRLPQIRPSFRAEPSRKPRHAPSTIHPEAAALEQTAPAPCSVLAAETPNSPATEDAEVVAEERSLSGAQAGPTAGTVTRRSSSTAVCAAVSPVRRRLRSGSGHERRGARPLRRGRVSGRATASMLYRRDETERRLSLLHHESRRYNDPVPVGKLALDWRIVRTGYAAVAADTNVVTALQRVEDVSDLEAYAAAFREQMRRRYVERNDVVVRLHVYHARGLRVPSGDPNIYLKVELNGGEKTLSTKRSPVRHSLNPDIFQSFEFTNVRLPGSRLTIRVKHFAGPDFEVPNAAALVPRYATWTFGPFVHRAMSRDVRVDLVRAGIGRALLLGETEIDLDQRWYTDLPPLSRLESPMETRRLFVPDRVIPRGELTLRLELLSAEEAANRPFRPLEPLDPHQYELRLVIWRVIGCKLERVSEPVHGGDVDGAADGGRTRGTTASAAVGTTPSGNANASVPLQDLQVRAQLGNDTSSEIHTSVVHNCDDGSANFNYRLVWRPLHWPDPELVPRLRLHVWDVHSPSGFPLVGQLAPSDPQLLATVTLDLSSIFEEAHRNNGRAQRFRQWIMMHRVGSGPVAASPRIQVSLDLLSKEQAMQHRAGSQVGQSGLPEPLQPVPFSAFAPQRYIRYRIARQWQDGFWYFVQAVLLVPGGIAVLKILAALPLLLYIAGAIVGIFLVLRMRRVEQELEAM</sequence>
<gene>
    <name evidence="9" type="ORF">CYME_CMH055C</name>
</gene>
<feature type="compositionally biased region" description="Basic and acidic residues" evidence="6">
    <location>
        <begin position="29"/>
        <end position="45"/>
    </location>
</feature>
<dbReference type="InterPro" id="IPR037721">
    <property type="entry name" value="Ferlin"/>
</dbReference>
<dbReference type="PROSITE" id="PS50004">
    <property type="entry name" value="C2"/>
    <property type="match status" value="2"/>
</dbReference>
<dbReference type="OMA" id="LEPRWYN"/>
<dbReference type="GO" id="GO:0016020">
    <property type="term" value="C:membrane"/>
    <property type="evidence" value="ECO:0007669"/>
    <property type="project" value="UniProtKB-SubCell"/>
</dbReference>
<keyword evidence="10" id="KW-1185">Reference proteome</keyword>
<keyword evidence="4 7" id="KW-1133">Transmembrane helix</keyword>
<feature type="transmembrane region" description="Helical" evidence="7">
    <location>
        <begin position="2169"/>
        <end position="2186"/>
    </location>
</feature>
<feature type="region of interest" description="Disordered" evidence="6">
    <location>
        <begin position="1932"/>
        <end position="1961"/>
    </location>
</feature>
<dbReference type="GO" id="GO:0007009">
    <property type="term" value="P:plasma membrane organization"/>
    <property type="evidence" value="ECO:0007669"/>
    <property type="project" value="TreeGrafter"/>
</dbReference>
<dbReference type="RefSeq" id="XP_005536037.1">
    <property type="nucleotide sequence ID" value="XM_005535980.1"/>
</dbReference>
<evidence type="ECO:0000256" key="2">
    <source>
        <dbReference type="ARBA" id="ARBA00022692"/>
    </source>
</evidence>
<feature type="domain" description="C2" evidence="8">
    <location>
        <begin position="329"/>
        <end position="454"/>
    </location>
</feature>
<keyword evidence="5 7" id="KW-0472">Membrane</keyword>
<dbReference type="Pfam" id="PF00168">
    <property type="entry name" value="C2"/>
    <property type="match status" value="3"/>
</dbReference>
<organism evidence="9 10">
    <name type="scientific">Cyanidioschyzon merolae (strain NIES-3377 / 10D)</name>
    <name type="common">Unicellular red alga</name>
    <dbReference type="NCBI Taxonomy" id="280699"/>
    <lineage>
        <taxon>Eukaryota</taxon>
        <taxon>Rhodophyta</taxon>
        <taxon>Bangiophyceae</taxon>
        <taxon>Cyanidiales</taxon>
        <taxon>Cyanidiaceae</taxon>
        <taxon>Cyanidioschyzon</taxon>
    </lineage>
</organism>
<feature type="compositionally biased region" description="Polar residues" evidence="6">
    <location>
        <begin position="1147"/>
        <end position="1161"/>
    </location>
</feature>
<feature type="region of interest" description="Disordered" evidence="6">
    <location>
        <begin position="228"/>
        <end position="279"/>
    </location>
</feature>
<evidence type="ECO:0000256" key="5">
    <source>
        <dbReference type="ARBA" id="ARBA00023136"/>
    </source>
</evidence>